<dbReference type="GO" id="GO:0007229">
    <property type="term" value="P:integrin-mediated signaling pathway"/>
    <property type="evidence" value="ECO:0007669"/>
    <property type="project" value="UniProtKB-KW"/>
</dbReference>
<evidence type="ECO:0000313" key="4">
    <source>
        <dbReference type="EMBL" id="TNN85975.1"/>
    </source>
</evidence>
<dbReference type="Pfam" id="PF01562">
    <property type="entry name" value="Pep_M12B_propep"/>
    <property type="match status" value="1"/>
</dbReference>
<organism evidence="4 5">
    <name type="scientific">Liparis tanakae</name>
    <name type="common">Tanaka's snailfish</name>
    <dbReference type="NCBI Taxonomy" id="230148"/>
    <lineage>
        <taxon>Eukaryota</taxon>
        <taxon>Metazoa</taxon>
        <taxon>Chordata</taxon>
        <taxon>Craniata</taxon>
        <taxon>Vertebrata</taxon>
        <taxon>Euteleostomi</taxon>
        <taxon>Actinopterygii</taxon>
        <taxon>Neopterygii</taxon>
        <taxon>Teleostei</taxon>
        <taxon>Neoteleostei</taxon>
        <taxon>Acanthomorphata</taxon>
        <taxon>Eupercaria</taxon>
        <taxon>Perciformes</taxon>
        <taxon>Cottioidei</taxon>
        <taxon>Cottales</taxon>
        <taxon>Liparidae</taxon>
        <taxon>Liparis</taxon>
    </lineage>
</organism>
<evidence type="ECO:0000259" key="3">
    <source>
        <dbReference type="Pfam" id="PF01562"/>
    </source>
</evidence>
<evidence type="ECO:0000313" key="5">
    <source>
        <dbReference type="Proteomes" id="UP000314294"/>
    </source>
</evidence>
<feature type="region of interest" description="Disordered" evidence="2">
    <location>
        <begin position="1"/>
        <end position="67"/>
    </location>
</feature>
<dbReference type="OrthoDB" id="8855799at2759"/>
<reference evidence="4 5" key="1">
    <citation type="submission" date="2019-03" db="EMBL/GenBank/DDBJ databases">
        <title>First draft genome of Liparis tanakae, snailfish: a comprehensive survey of snailfish specific genes.</title>
        <authorList>
            <person name="Kim W."/>
            <person name="Song I."/>
            <person name="Jeong J.-H."/>
            <person name="Kim D."/>
            <person name="Kim S."/>
            <person name="Ryu S."/>
            <person name="Song J.Y."/>
            <person name="Lee S.K."/>
        </authorList>
    </citation>
    <scope>NUCLEOTIDE SEQUENCE [LARGE SCALE GENOMIC DNA]</scope>
    <source>
        <tissue evidence="4">Muscle</tissue>
    </source>
</reference>
<feature type="domain" description="Peptidase M12B propeptide" evidence="3">
    <location>
        <begin position="70"/>
        <end position="162"/>
    </location>
</feature>
<proteinExistence type="predicted"/>
<dbReference type="AlphaFoldDB" id="A0A4Z2J6F8"/>
<dbReference type="EMBL" id="SRLO01000018">
    <property type="protein sequence ID" value="TNN85975.1"/>
    <property type="molecule type" value="Genomic_DNA"/>
</dbReference>
<sequence>MNSRSPPSEAVHHGTTGAVASSPWQREEEAAGDEGGYHGVDRSPAPDGGVWDWFAPAGQPDGEDAATKVTFPKRLVQQIESEEEMAHDHLDTRVNNSTGSSLPVHLAQSCFQVEAFGRTFTLDLELNHHLLSSEYVERHFNQHGRPSQSVGGEHCYYQGRLRGVPGSWAALSTCHGLW</sequence>
<gene>
    <name evidence="4" type="primary">ADAM22</name>
    <name evidence="4" type="ORF">EYF80_003819</name>
</gene>
<dbReference type="InterPro" id="IPR002870">
    <property type="entry name" value="Peptidase_M12B_N"/>
</dbReference>
<dbReference type="PANTHER" id="PTHR11905">
    <property type="entry name" value="ADAM A DISINTEGRIN AND METALLOPROTEASE DOMAIN"/>
    <property type="match status" value="1"/>
</dbReference>
<comment type="caution">
    <text evidence="4">The sequence shown here is derived from an EMBL/GenBank/DDBJ whole genome shotgun (WGS) entry which is preliminary data.</text>
</comment>
<protein>
    <submittedName>
        <fullName evidence="4">Disintegrin and metalloproteinase domain-containing protein 22</fullName>
    </submittedName>
</protein>
<dbReference type="Proteomes" id="UP000314294">
    <property type="component" value="Unassembled WGS sequence"/>
</dbReference>
<keyword evidence="4" id="KW-0401">Integrin</keyword>
<evidence type="ECO:0000256" key="1">
    <source>
        <dbReference type="ARBA" id="ARBA00023157"/>
    </source>
</evidence>
<evidence type="ECO:0000256" key="2">
    <source>
        <dbReference type="SAM" id="MobiDB-lite"/>
    </source>
</evidence>
<keyword evidence="1" id="KW-1015">Disulfide bond</keyword>
<accession>A0A4Z2J6F8</accession>
<name>A0A4Z2J6F8_9TELE</name>
<feature type="compositionally biased region" description="Basic and acidic residues" evidence="2">
    <location>
        <begin position="25"/>
        <end position="41"/>
    </location>
</feature>
<keyword evidence="5" id="KW-1185">Reference proteome</keyword>
<dbReference type="PANTHER" id="PTHR11905:SF114">
    <property type="entry name" value="DISINTEGRIN AND METALLOPROTEINASE DOMAIN-CONTAINING PROTEIN 11"/>
    <property type="match status" value="1"/>
</dbReference>